<dbReference type="eggNOG" id="COG0589">
    <property type="taxonomic scope" value="Bacteria"/>
</dbReference>
<name>Q3STU4_NITWN</name>
<dbReference type="CDD" id="cd00293">
    <property type="entry name" value="USP-like"/>
    <property type="match status" value="1"/>
</dbReference>
<comment type="similarity">
    <text evidence="1">Belongs to the universal stress protein A family.</text>
</comment>
<dbReference type="PANTHER" id="PTHR46268:SF15">
    <property type="entry name" value="UNIVERSAL STRESS PROTEIN HP_0031"/>
    <property type="match status" value="1"/>
</dbReference>
<dbReference type="SUPFAM" id="SSF52402">
    <property type="entry name" value="Adenine nucleotide alpha hydrolases-like"/>
    <property type="match status" value="2"/>
</dbReference>
<evidence type="ECO:0000313" key="4">
    <source>
        <dbReference type="Proteomes" id="UP000002531"/>
    </source>
</evidence>
<proteinExistence type="inferred from homology"/>
<evidence type="ECO:0000259" key="2">
    <source>
        <dbReference type="Pfam" id="PF00582"/>
    </source>
</evidence>
<accession>Q3STU4</accession>
<feature type="domain" description="UspA" evidence="2">
    <location>
        <begin position="150"/>
        <end position="272"/>
    </location>
</feature>
<protein>
    <submittedName>
        <fullName evidence="3">Universal stress protein, UspA</fullName>
    </submittedName>
</protein>
<dbReference type="HOGENOM" id="CLU_049301_5_3_5"/>
<dbReference type="STRING" id="323098.Nwi_1035"/>
<dbReference type="InterPro" id="IPR006016">
    <property type="entry name" value="UspA"/>
</dbReference>
<evidence type="ECO:0000313" key="3">
    <source>
        <dbReference type="EMBL" id="ABA04297.1"/>
    </source>
</evidence>
<dbReference type="KEGG" id="nwi:Nwi_1035"/>
<dbReference type="EMBL" id="CP000115">
    <property type="protein sequence ID" value="ABA04297.1"/>
    <property type="molecule type" value="Genomic_DNA"/>
</dbReference>
<evidence type="ECO:0000256" key="1">
    <source>
        <dbReference type="ARBA" id="ARBA00008791"/>
    </source>
</evidence>
<gene>
    <name evidence="3" type="ordered locus">Nwi_1035</name>
</gene>
<dbReference type="AlphaFoldDB" id="Q3STU4"/>
<keyword evidence="4" id="KW-1185">Reference proteome</keyword>
<organism evidence="3 4">
    <name type="scientific">Nitrobacter winogradskyi (strain ATCC 25391 / DSM 10237 / CIP 104748 / NCIMB 11846 / Nb-255)</name>
    <dbReference type="NCBI Taxonomy" id="323098"/>
    <lineage>
        <taxon>Bacteria</taxon>
        <taxon>Pseudomonadati</taxon>
        <taxon>Pseudomonadota</taxon>
        <taxon>Alphaproteobacteria</taxon>
        <taxon>Hyphomicrobiales</taxon>
        <taxon>Nitrobacteraceae</taxon>
        <taxon>Nitrobacter</taxon>
    </lineage>
</organism>
<dbReference type="Gene3D" id="3.40.50.12370">
    <property type="match status" value="1"/>
</dbReference>
<dbReference type="Pfam" id="PF00582">
    <property type="entry name" value="Usp"/>
    <property type="match status" value="1"/>
</dbReference>
<dbReference type="PANTHER" id="PTHR46268">
    <property type="entry name" value="STRESS RESPONSE PROTEIN NHAX"/>
    <property type="match status" value="1"/>
</dbReference>
<reference evidence="3 4" key="1">
    <citation type="journal article" date="2006" name="Appl. Environ. Microbiol.">
        <title>Genome sequence of the chemolithoautotrophic nitrite-oxidizing bacterium Nitrobacter winogradskyi Nb-255.</title>
        <authorList>
            <person name="Starkenburg S.R."/>
            <person name="Chain P.S."/>
            <person name="Sayavedra-Soto L.A."/>
            <person name="Hauser L."/>
            <person name="Land M.L."/>
            <person name="Larimer F.W."/>
            <person name="Malfatti S.A."/>
            <person name="Klotz M.G."/>
            <person name="Bottomley P.J."/>
            <person name="Arp D.J."/>
            <person name="Hickey W.J."/>
        </authorList>
    </citation>
    <scope>NUCLEOTIDE SEQUENCE [LARGE SCALE GENOMIC DNA]</scope>
    <source>
        <strain evidence="4">ATCC 25391 / DSM 10237 / CIP 104748 / NCIMB 11846 / Nb-255</strain>
    </source>
</reference>
<dbReference type="RefSeq" id="WP_011314331.1">
    <property type="nucleotide sequence ID" value="NC_007406.1"/>
</dbReference>
<dbReference type="Proteomes" id="UP000002531">
    <property type="component" value="Chromosome"/>
</dbReference>
<dbReference type="OrthoDB" id="9804721at2"/>
<sequence length="274" mass="29826">MSYATLMVWVNVDHVSKKFVGVAASLADKFDARLLGLSAVAIFPPFAAPGIVTVANAAEFDIENMKESLIDAGSIVQAAAGSARQVEWRSAIAFPTETLIGEARCADLIVVEGDKLSGDKYRNLDVGSAILGAGRPFLVVPAVVESLAAEHVMIGWKDTREARRAVQDALPFLHEAKRVTVMEICRKEEMETARNRVDDVVRYLAQHRIKAESRVEIQTSRGSAAEQLIGWARGDGVDLLVTGAYGHSRLNEWMFGGMTRDLLNTSPICCLMSH</sequence>